<evidence type="ECO:0000256" key="4">
    <source>
        <dbReference type="ARBA" id="ARBA00022723"/>
    </source>
</evidence>
<dbReference type="Pfam" id="PF21105">
    <property type="entry name" value="DyP_N"/>
    <property type="match status" value="1"/>
</dbReference>
<dbReference type="EMBL" id="KZ110599">
    <property type="protein sequence ID" value="OSX60769.1"/>
    <property type="molecule type" value="Genomic_DNA"/>
</dbReference>
<comment type="similarity">
    <text evidence="7">Belongs to the DyP-type peroxidase family.</text>
</comment>
<evidence type="ECO:0000256" key="7">
    <source>
        <dbReference type="ARBA" id="ARBA00025737"/>
    </source>
</evidence>
<evidence type="ECO:0000256" key="5">
    <source>
        <dbReference type="ARBA" id="ARBA00023002"/>
    </source>
</evidence>
<keyword evidence="3" id="KW-0349">Heme</keyword>
<dbReference type="RefSeq" id="XP_024337563.1">
    <property type="nucleotide sequence ID" value="XM_024485962.1"/>
</dbReference>
<accession>A0A1X6MWP0</accession>
<keyword evidence="10" id="KW-1185">Reference proteome</keyword>
<dbReference type="NCBIfam" id="TIGR01413">
    <property type="entry name" value="Dyp_perox_fam"/>
    <property type="match status" value="1"/>
</dbReference>
<dbReference type="GO" id="GO:0004601">
    <property type="term" value="F:peroxidase activity"/>
    <property type="evidence" value="ECO:0007669"/>
    <property type="project" value="UniProtKB-KW"/>
</dbReference>
<dbReference type="Proteomes" id="UP000194127">
    <property type="component" value="Unassembled WGS sequence"/>
</dbReference>
<reference evidence="9 10" key="1">
    <citation type="submission" date="2017-04" db="EMBL/GenBank/DDBJ databases">
        <title>Genome Sequence of the Model Brown-Rot Fungus Postia placenta SB12.</title>
        <authorList>
            <consortium name="DOE Joint Genome Institute"/>
            <person name="Gaskell J."/>
            <person name="Kersten P."/>
            <person name="Larrondo L.F."/>
            <person name="Canessa P."/>
            <person name="Martinez D."/>
            <person name="Hibbett D."/>
            <person name="Schmoll M."/>
            <person name="Kubicek C.P."/>
            <person name="Martinez A.T."/>
            <person name="Yadav J."/>
            <person name="Master E."/>
            <person name="Magnuson J.K."/>
            <person name="James T."/>
            <person name="Yaver D."/>
            <person name="Berka R."/>
            <person name="Labutti K."/>
            <person name="Lipzen A."/>
            <person name="Aerts A."/>
            <person name="Barry K."/>
            <person name="Henrissat B."/>
            <person name="Blanchette R."/>
            <person name="Grigoriev I."/>
            <person name="Cullen D."/>
        </authorList>
    </citation>
    <scope>NUCLEOTIDE SEQUENCE [LARGE SCALE GENOMIC DNA]</scope>
    <source>
        <strain evidence="9 10">MAD-698-R-SB12</strain>
    </source>
</reference>
<dbReference type="InterPro" id="IPR006314">
    <property type="entry name" value="Dyp_peroxidase"/>
</dbReference>
<proteinExistence type="inferred from homology"/>
<dbReference type="InterPro" id="IPR035992">
    <property type="entry name" value="Ricin_B-like_lectins"/>
</dbReference>
<evidence type="ECO:0000313" key="10">
    <source>
        <dbReference type="Proteomes" id="UP000194127"/>
    </source>
</evidence>
<dbReference type="GO" id="GO:0046872">
    <property type="term" value="F:metal ion binding"/>
    <property type="evidence" value="ECO:0007669"/>
    <property type="project" value="UniProtKB-KW"/>
</dbReference>
<gene>
    <name evidence="9" type="ORF">POSPLADRAFT_1146641</name>
</gene>
<keyword evidence="4" id="KW-0479">Metal-binding</keyword>
<evidence type="ECO:0000313" key="9">
    <source>
        <dbReference type="EMBL" id="OSX60769.1"/>
    </source>
</evidence>
<dbReference type="PANTHER" id="PTHR30521:SF4">
    <property type="entry name" value="DEFERROCHELATASE"/>
    <property type="match status" value="1"/>
</dbReference>
<evidence type="ECO:0000256" key="2">
    <source>
        <dbReference type="ARBA" id="ARBA00022559"/>
    </source>
</evidence>
<dbReference type="InterPro" id="IPR049509">
    <property type="entry name" value="DyP_N"/>
</dbReference>
<dbReference type="AlphaFoldDB" id="A0A1X6MWP0"/>
<dbReference type="SUPFAM" id="SSF50370">
    <property type="entry name" value="Ricin B-like lectins"/>
    <property type="match status" value="1"/>
</dbReference>
<keyword evidence="2" id="KW-0575">Peroxidase</keyword>
<dbReference type="GeneID" id="36330911"/>
<comment type="cofactor">
    <cofactor evidence="1">
        <name>heme b</name>
        <dbReference type="ChEBI" id="CHEBI:60344"/>
    </cofactor>
</comment>
<dbReference type="STRING" id="670580.A0A1X6MWP0"/>
<evidence type="ECO:0000259" key="8">
    <source>
        <dbReference type="Pfam" id="PF21105"/>
    </source>
</evidence>
<evidence type="ECO:0000256" key="1">
    <source>
        <dbReference type="ARBA" id="ARBA00001970"/>
    </source>
</evidence>
<name>A0A1X6MWP0_9APHY</name>
<evidence type="ECO:0000256" key="3">
    <source>
        <dbReference type="ARBA" id="ARBA00022617"/>
    </source>
</evidence>
<dbReference type="SUPFAM" id="SSF54909">
    <property type="entry name" value="Dimeric alpha+beta barrel"/>
    <property type="match status" value="1"/>
</dbReference>
<protein>
    <recommendedName>
        <fullName evidence="8">DyP dimeric alpha+beta barrel domain-containing protein</fullName>
    </recommendedName>
</protein>
<keyword evidence="5" id="KW-0560">Oxidoreductase</keyword>
<evidence type="ECO:0000256" key="6">
    <source>
        <dbReference type="ARBA" id="ARBA00023004"/>
    </source>
</evidence>
<dbReference type="OrthoDB" id="3207336at2759"/>
<sequence length="639" mass="70939">MTKPDFHHSKLQHIAKRAILPLLPSDPLSSQKPSHELPDPQNTQGDIYLLFPKDHENFVFFAIRDADHFKRDLANYTPTTSEDVLDNLRQITDAKANAAQPSQVRRVQLWQTQIAFSRSGLDLLGQTQHTKDTHFDQGSMRKELKALGDGGPWDPLFADGIIHGVIIVAASHADQCQIGTQAVRKTFKQSIHNVVEMDGNARPGARRGHEHFGYKDSVSQPAPRGLVKPHKGQLQCDAGVIICGYKGDPIFDNPYLSPSEKRPGWTKDGTFMVFRKLEQDVIGFNEYLKTAGPQWRRFLPPDEVKKISPPLTNNEGLSFLVRGLWGGGSRKGQFGSSDSVCPFTAHTRKTAPRNLDPYLQKQFLERALIVRAGLPYGPEVAPKEVQKDTSPRGLLFSCYQSSTENGFWQQTRDSVNEYFPIASLVPERHGQDPIIGGATIKSLTAKVKGNETVPSSGEVTIDVTDSSGETRSVTGFVNTPNPSAEAITPQYFVTSRGGEYFFVPSVSTLRALGGGSDTPKPFTSTPPTKEGVYRIKLYGQSPEQWRITPLGNGEYHIKSAKTDYGLIHSTYGYWGYGFPVGSPGVSVVWQISQQTAGSNRFLRIREKGSYPLDSQSPQVVHFYKDDINEPNQRWLFGLV</sequence>
<organism evidence="9 10">
    <name type="scientific">Postia placenta MAD-698-R-SB12</name>
    <dbReference type="NCBI Taxonomy" id="670580"/>
    <lineage>
        <taxon>Eukaryota</taxon>
        <taxon>Fungi</taxon>
        <taxon>Dikarya</taxon>
        <taxon>Basidiomycota</taxon>
        <taxon>Agaricomycotina</taxon>
        <taxon>Agaricomycetes</taxon>
        <taxon>Polyporales</taxon>
        <taxon>Adustoporiaceae</taxon>
        <taxon>Rhodonia</taxon>
    </lineage>
</organism>
<dbReference type="PROSITE" id="PS51404">
    <property type="entry name" value="DYP_PEROXIDASE"/>
    <property type="match status" value="1"/>
</dbReference>
<keyword evidence="6" id="KW-0408">Iron</keyword>
<dbReference type="PANTHER" id="PTHR30521">
    <property type="entry name" value="DEFERROCHELATASE/PEROXIDASE"/>
    <property type="match status" value="1"/>
</dbReference>
<dbReference type="GO" id="GO:0020037">
    <property type="term" value="F:heme binding"/>
    <property type="evidence" value="ECO:0007669"/>
    <property type="project" value="InterPro"/>
</dbReference>
<feature type="domain" description="DyP dimeric alpha+beta barrel" evidence="8">
    <location>
        <begin position="42"/>
        <end position="203"/>
    </location>
</feature>
<dbReference type="InterPro" id="IPR011008">
    <property type="entry name" value="Dimeric_a/b-barrel"/>
</dbReference>
<dbReference type="GO" id="GO:0005829">
    <property type="term" value="C:cytosol"/>
    <property type="evidence" value="ECO:0007669"/>
    <property type="project" value="TreeGrafter"/>
</dbReference>